<dbReference type="AlphaFoldDB" id="A0A4C1Y0V9"/>
<feature type="signal peptide" evidence="1">
    <location>
        <begin position="1"/>
        <end position="22"/>
    </location>
</feature>
<dbReference type="EMBL" id="BGZK01001055">
    <property type="protein sequence ID" value="GBP69891.1"/>
    <property type="molecule type" value="Genomic_DNA"/>
</dbReference>
<proteinExistence type="predicted"/>
<comment type="caution">
    <text evidence="2">The sequence shown here is derived from an EMBL/GenBank/DDBJ whole genome shotgun (WGS) entry which is preliminary data.</text>
</comment>
<organism evidence="2 3">
    <name type="scientific">Eumeta variegata</name>
    <name type="common">Bagworm moth</name>
    <name type="synonym">Eumeta japonica</name>
    <dbReference type="NCBI Taxonomy" id="151549"/>
    <lineage>
        <taxon>Eukaryota</taxon>
        <taxon>Metazoa</taxon>
        <taxon>Ecdysozoa</taxon>
        <taxon>Arthropoda</taxon>
        <taxon>Hexapoda</taxon>
        <taxon>Insecta</taxon>
        <taxon>Pterygota</taxon>
        <taxon>Neoptera</taxon>
        <taxon>Endopterygota</taxon>
        <taxon>Lepidoptera</taxon>
        <taxon>Glossata</taxon>
        <taxon>Ditrysia</taxon>
        <taxon>Tineoidea</taxon>
        <taxon>Psychidae</taxon>
        <taxon>Oiketicinae</taxon>
        <taxon>Eumeta</taxon>
    </lineage>
</organism>
<keyword evidence="3" id="KW-1185">Reference proteome</keyword>
<evidence type="ECO:0000313" key="2">
    <source>
        <dbReference type="EMBL" id="GBP69891.1"/>
    </source>
</evidence>
<evidence type="ECO:0000256" key="1">
    <source>
        <dbReference type="SAM" id="SignalP"/>
    </source>
</evidence>
<name>A0A4C1Y0V9_EUMVA</name>
<gene>
    <name evidence="2" type="ORF">EVAR_49472_1</name>
</gene>
<sequence length="147" mass="16318">MISALVLLNAVLICDTVWKCGARENDRYTRERKQLDVFICSTLVLIVALQEDGVVQKWYNGTAAVVLVQYNGPRPLRARTQWPGGATPAQNRLFFKSLGPAATFCCEARASGSTGRRPRRLSLNRLHAPGQLRPRRFCGCPATTTSR</sequence>
<dbReference type="Proteomes" id="UP000299102">
    <property type="component" value="Unassembled WGS sequence"/>
</dbReference>
<feature type="chain" id="PRO_5020032570" evidence="1">
    <location>
        <begin position="23"/>
        <end position="147"/>
    </location>
</feature>
<keyword evidence="1" id="KW-0732">Signal</keyword>
<protein>
    <submittedName>
        <fullName evidence="2">Uncharacterized protein</fullName>
    </submittedName>
</protein>
<accession>A0A4C1Y0V9</accession>
<reference evidence="2 3" key="1">
    <citation type="journal article" date="2019" name="Commun. Biol.">
        <title>The bagworm genome reveals a unique fibroin gene that provides high tensile strength.</title>
        <authorList>
            <person name="Kono N."/>
            <person name="Nakamura H."/>
            <person name="Ohtoshi R."/>
            <person name="Tomita M."/>
            <person name="Numata K."/>
            <person name="Arakawa K."/>
        </authorList>
    </citation>
    <scope>NUCLEOTIDE SEQUENCE [LARGE SCALE GENOMIC DNA]</scope>
</reference>
<evidence type="ECO:0000313" key="3">
    <source>
        <dbReference type="Proteomes" id="UP000299102"/>
    </source>
</evidence>